<dbReference type="InterPro" id="IPR001077">
    <property type="entry name" value="COMT_C"/>
</dbReference>
<reference evidence="8" key="1">
    <citation type="submission" date="2016-06" db="EMBL/GenBank/DDBJ databases">
        <title>Parallel loss of symbiosis genes in relatives of nitrogen-fixing non-legume Parasponia.</title>
        <authorList>
            <person name="Van Velzen R."/>
            <person name="Holmer R."/>
            <person name="Bu F."/>
            <person name="Rutten L."/>
            <person name="Van Zeijl A."/>
            <person name="Liu W."/>
            <person name="Santuari L."/>
            <person name="Cao Q."/>
            <person name="Sharma T."/>
            <person name="Shen D."/>
            <person name="Roswanjaya Y."/>
            <person name="Wardhani T."/>
            <person name="Kalhor M.S."/>
            <person name="Jansen J."/>
            <person name="Van den Hoogen J."/>
            <person name="Gungor B."/>
            <person name="Hartog M."/>
            <person name="Hontelez J."/>
            <person name="Verver J."/>
            <person name="Yang W.-C."/>
            <person name="Schijlen E."/>
            <person name="Repin R."/>
            <person name="Schilthuizen M."/>
            <person name="Schranz E."/>
            <person name="Heidstra R."/>
            <person name="Miyata K."/>
            <person name="Fedorova E."/>
            <person name="Kohlen W."/>
            <person name="Bisseling T."/>
            <person name="Smit S."/>
            <person name="Geurts R."/>
        </authorList>
    </citation>
    <scope>NUCLEOTIDE SEQUENCE [LARGE SCALE GENOMIC DNA]</scope>
    <source>
        <strain evidence="8">cv. RG33-2</strain>
    </source>
</reference>
<dbReference type="GO" id="GO:0032259">
    <property type="term" value="P:methylation"/>
    <property type="evidence" value="ECO:0007669"/>
    <property type="project" value="UniProtKB-KW"/>
</dbReference>
<dbReference type="GO" id="GO:0046983">
    <property type="term" value="F:protein dimerization activity"/>
    <property type="evidence" value="ECO:0007669"/>
    <property type="project" value="InterPro"/>
</dbReference>
<feature type="domain" description="O-methyltransferase dimerisation" evidence="6">
    <location>
        <begin position="28"/>
        <end position="118"/>
    </location>
</feature>
<dbReference type="EMBL" id="JXTC01000014">
    <property type="protein sequence ID" value="POO00243.1"/>
    <property type="molecule type" value="Genomic_DNA"/>
</dbReference>
<feature type="active site" description="Proton acceptor" evidence="4">
    <location>
        <position position="270"/>
    </location>
</feature>
<dbReference type="Pfam" id="PF08100">
    <property type="entry name" value="Dimerisation"/>
    <property type="match status" value="1"/>
</dbReference>
<evidence type="ECO:0000313" key="8">
    <source>
        <dbReference type="Proteomes" id="UP000237000"/>
    </source>
</evidence>
<dbReference type="PROSITE" id="PS51683">
    <property type="entry name" value="SAM_OMT_II"/>
    <property type="match status" value="1"/>
</dbReference>
<dbReference type="Gene3D" id="3.40.50.150">
    <property type="entry name" value="Vaccinia Virus protein VP39"/>
    <property type="match status" value="1"/>
</dbReference>
<dbReference type="InterPro" id="IPR012967">
    <property type="entry name" value="COMT_dimerisation"/>
</dbReference>
<dbReference type="Gene3D" id="1.10.10.10">
    <property type="entry name" value="Winged helix-like DNA-binding domain superfamily/Winged helix DNA-binding domain"/>
    <property type="match status" value="1"/>
</dbReference>
<dbReference type="GO" id="GO:0008171">
    <property type="term" value="F:O-methyltransferase activity"/>
    <property type="evidence" value="ECO:0007669"/>
    <property type="project" value="InterPro"/>
</dbReference>
<protein>
    <submittedName>
        <fullName evidence="7">O-methyltransferase COMT-type</fullName>
    </submittedName>
</protein>
<evidence type="ECO:0000256" key="3">
    <source>
        <dbReference type="ARBA" id="ARBA00022691"/>
    </source>
</evidence>
<keyword evidence="8" id="KW-1185">Reference proteome</keyword>
<evidence type="ECO:0000259" key="5">
    <source>
        <dbReference type="Pfam" id="PF00891"/>
    </source>
</evidence>
<keyword evidence="3" id="KW-0949">S-adenosyl-L-methionine</keyword>
<dbReference type="Proteomes" id="UP000237000">
    <property type="component" value="Unassembled WGS sequence"/>
</dbReference>
<dbReference type="InterPro" id="IPR036390">
    <property type="entry name" value="WH_DNA-bd_sf"/>
</dbReference>
<proteinExistence type="predicted"/>
<feature type="domain" description="O-methyltransferase C-terminal" evidence="5">
    <location>
        <begin position="141"/>
        <end position="345"/>
    </location>
</feature>
<evidence type="ECO:0000256" key="1">
    <source>
        <dbReference type="ARBA" id="ARBA00022603"/>
    </source>
</evidence>
<dbReference type="STRING" id="63057.A0A2P5FR24"/>
<organism evidence="7 8">
    <name type="scientific">Trema orientale</name>
    <name type="common">Charcoal tree</name>
    <name type="synonym">Celtis orientalis</name>
    <dbReference type="NCBI Taxonomy" id="63057"/>
    <lineage>
        <taxon>Eukaryota</taxon>
        <taxon>Viridiplantae</taxon>
        <taxon>Streptophyta</taxon>
        <taxon>Embryophyta</taxon>
        <taxon>Tracheophyta</taxon>
        <taxon>Spermatophyta</taxon>
        <taxon>Magnoliopsida</taxon>
        <taxon>eudicotyledons</taxon>
        <taxon>Gunneridae</taxon>
        <taxon>Pentapetalae</taxon>
        <taxon>rosids</taxon>
        <taxon>fabids</taxon>
        <taxon>Rosales</taxon>
        <taxon>Cannabaceae</taxon>
        <taxon>Trema</taxon>
    </lineage>
</organism>
<dbReference type="InterPro" id="IPR029063">
    <property type="entry name" value="SAM-dependent_MTases_sf"/>
</dbReference>
<dbReference type="InParanoid" id="A0A2P5FR24"/>
<evidence type="ECO:0000313" key="7">
    <source>
        <dbReference type="EMBL" id="POO00243.1"/>
    </source>
</evidence>
<dbReference type="OrthoDB" id="1606438at2759"/>
<dbReference type="FunFam" id="1.10.10.10:FF:000357">
    <property type="entry name" value="Caffeic acid 3-O-methyltransferase"/>
    <property type="match status" value="1"/>
</dbReference>
<evidence type="ECO:0000256" key="2">
    <source>
        <dbReference type="ARBA" id="ARBA00022679"/>
    </source>
</evidence>
<keyword evidence="1 7" id="KW-0489">Methyltransferase</keyword>
<evidence type="ECO:0000259" key="6">
    <source>
        <dbReference type="Pfam" id="PF08100"/>
    </source>
</evidence>
<dbReference type="SUPFAM" id="SSF46785">
    <property type="entry name" value="Winged helix' DNA-binding domain"/>
    <property type="match status" value="1"/>
</dbReference>
<name>A0A2P5FR24_TREOI</name>
<comment type="caution">
    <text evidence="7">The sequence shown here is derived from an EMBL/GenBank/DDBJ whole genome shotgun (WGS) entry which is preliminary data.</text>
</comment>
<evidence type="ECO:0000256" key="4">
    <source>
        <dbReference type="PIRSR" id="PIRSR005739-1"/>
    </source>
</evidence>
<dbReference type="PIRSF" id="PIRSF005739">
    <property type="entry name" value="O-mtase"/>
    <property type="match status" value="1"/>
</dbReference>
<dbReference type="InterPro" id="IPR016461">
    <property type="entry name" value="COMT-like"/>
</dbReference>
<dbReference type="PANTHER" id="PTHR11746">
    <property type="entry name" value="O-METHYLTRANSFERASE"/>
    <property type="match status" value="1"/>
</dbReference>
<dbReference type="AlphaFoldDB" id="A0A2P5FR24"/>
<sequence>MDSQETLAQSSLSTKEDEACLNAMIFTNSQVLPLVLNAAIELDLFGIIAKAGPDAQLSPSEIASQLPFTQNSNANPSLLDRMLRLFASHSLLTCSTSTSEDGEIQRLYGLTPTSEFFVCNRNPNESSLASLVALHCHAAPLKDNILDGRTSSQFERVHGMPVYKYMDSNPSFSNIFHDAMVNRSTIIMKKVLNVYKGFEGLSSLVDVGGGTGHCLNMIISQYPSILGTNLDLPHVTENAPSYAGIKHVPGDMFSSIPKADQAIMIKEILHNWSDEHCRKLVKNCYEALPQDGKLIVIEIIMPEKPDSSMVSKFISELDNTMLTQPGGRERTRREFQALCYESGFSSFSIACFALSVWAVMEFQK</sequence>
<keyword evidence="2 7" id="KW-0808">Transferase</keyword>
<dbReference type="SUPFAM" id="SSF53335">
    <property type="entry name" value="S-adenosyl-L-methionine-dependent methyltransferases"/>
    <property type="match status" value="1"/>
</dbReference>
<dbReference type="Pfam" id="PF00891">
    <property type="entry name" value="Methyltransf_2"/>
    <property type="match status" value="1"/>
</dbReference>
<gene>
    <name evidence="7" type="ORF">TorRG33x02_040210</name>
</gene>
<accession>A0A2P5FR24</accession>
<dbReference type="InterPro" id="IPR036388">
    <property type="entry name" value="WH-like_DNA-bd_sf"/>
</dbReference>